<proteinExistence type="inferred from homology"/>
<dbReference type="GO" id="GO:0005886">
    <property type="term" value="C:plasma membrane"/>
    <property type="evidence" value="ECO:0007669"/>
    <property type="project" value="UniProtKB-SubCell"/>
</dbReference>
<evidence type="ECO:0000256" key="2">
    <source>
        <dbReference type="ARBA" id="ARBA00022475"/>
    </source>
</evidence>
<evidence type="ECO:0000256" key="1">
    <source>
        <dbReference type="ARBA" id="ARBA00004429"/>
    </source>
</evidence>
<comment type="subcellular location">
    <subcellularLocation>
        <location evidence="1">Cell inner membrane</location>
        <topology evidence="1">Multi-pass membrane protein</topology>
    </subcellularLocation>
    <subcellularLocation>
        <location evidence="6">Cell membrane</location>
        <topology evidence="6">Multi-pass membrane protein</topology>
    </subcellularLocation>
</comment>
<dbReference type="NCBIfam" id="TIGR00773">
    <property type="entry name" value="NhaA"/>
    <property type="match status" value="1"/>
</dbReference>
<dbReference type="InterPro" id="IPR023171">
    <property type="entry name" value="Na/H_antiporter_dom_sf"/>
</dbReference>
<comment type="similarity">
    <text evidence="6">Belongs to the NhaA Na(+)/H(+) (TC 2.A.33) antiporter family.</text>
</comment>
<feature type="transmembrane region" description="Helical" evidence="6">
    <location>
        <begin position="370"/>
        <end position="387"/>
    </location>
</feature>
<dbReference type="GO" id="GO:0006885">
    <property type="term" value="P:regulation of pH"/>
    <property type="evidence" value="ECO:0007669"/>
    <property type="project" value="UniProtKB-UniRule"/>
</dbReference>
<keyword evidence="4 6" id="KW-1133">Transmembrane helix</keyword>
<feature type="transmembrane region" description="Helical" evidence="6">
    <location>
        <begin position="329"/>
        <end position="350"/>
    </location>
</feature>
<evidence type="ECO:0000256" key="4">
    <source>
        <dbReference type="ARBA" id="ARBA00022989"/>
    </source>
</evidence>
<dbReference type="PANTHER" id="PTHR30341:SF0">
    <property type="entry name" value="NA(+)_H(+) ANTIPORTER NHAA"/>
    <property type="match status" value="1"/>
</dbReference>
<keyword evidence="5 6" id="KW-0472">Membrane</keyword>
<keyword evidence="6" id="KW-0739">Sodium transport</keyword>
<name>A0A1S7LL50_MAGMO</name>
<keyword evidence="6" id="KW-0050">Antiport</keyword>
<evidence type="ECO:0000256" key="6">
    <source>
        <dbReference type="HAMAP-Rule" id="MF_01844"/>
    </source>
</evidence>
<organism evidence="7">
    <name type="scientific">Magnetococcus massalia (strain MO-1)</name>
    <dbReference type="NCBI Taxonomy" id="451514"/>
    <lineage>
        <taxon>Bacteria</taxon>
        <taxon>Pseudomonadati</taxon>
        <taxon>Pseudomonadota</taxon>
        <taxon>Magnetococcia</taxon>
        <taxon>Magnetococcales</taxon>
        <taxon>Magnetococcaceae</taxon>
        <taxon>Magnetococcus</taxon>
    </lineage>
</organism>
<protein>
    <recommendedName>
        <fullName evidence="6">Na(+)/H(+) antiporter NhaA</fullName>
    </recommendedName>
    <alternativeName>
        <fullName evidence="6">Sodium/proton antiporter NhaA</fullName>
    </alternativeName>
</protein>
<evidence type="ECO:0000256" key="3">
    <source>
        <dbReference type="ARBA" id="ARBA00022692"/>
    </source>
</evidence>
<keyword evidence="3 6" id="KW-0812">Transmembrane</keyword>
<gene>
    <name evidence="6 7" type="primary">nhaA</name>
    <name evidence="7" type="ORF">MAGMO_2977</name>
</gene>
<dbReference type="GO" id="GO:0015385">
    <property type="term" value="F:sodium:proton antiporter activity"/>
    <property type="evidence" value="ECO:0007669"/>
    <property type="project" value="UniProtKB-UniRule"/>
</dbReference>
<dbReference type="NCBIfam" id="NF007111">
    <property type="entry name" value="PRK09560.1"/>
    <property type="match status" value="1"/>
</dbReference>
<feature type="transmembrane region" description="Helical" evidence="6">
    <location>
        <begin position="59"/>
        <end position="79"/>
    </location>
</feature>
<reference evidence="7" key="1">
    <citation type="submission" date="2015-04" db="EMBL/GenBank/DDBJ databases">
        <authorList>
            <person name="Syromyatnikov M.Y."/>
            <person name="Popov V.N."/>
        </authorList>
    </citation>
    <scope>NUCLEOTIDE SEQUENCE</scope>
    <source>
        <strain evidence="7">MO-1</strain>
    </source>
</reference>
<dbReference type="Gene3D" id="1.20.1530.10">
    <property type="entry name" value="Na+/H+ antiporter like domain"/>
    <property type="match status" value="1"/>
</dbReference>
<evidence type="ECO:0000256" key="5">
    <source>
        <dbReference type="ARBA" id="ARBA00023136"/>
    </source>
</evidence>
<keyword evidence="6" id="KW-0915">Sodium</keyword>
<feature type="transmembrane region" description="Helical" evidence="6">
    <location>
        <begin position="182"/>
        <end position="202"/>
    </location>
</feature>
<feature type="transmembrane region" description="Helical" evidence="6">
    <location>
        <begin position="292"/>
        <end position="313"/>
    </location>
</feature>
<keyword evidence="2 6" id="KW-1003">Cell membrane</keyword>
<dbReference type="EMBL" id="LO017727">
    <property type="protein sequence ID" value="CRH07123.1"/>
    <property type="molecule type" value="Genomic_DNA"/>
</dbReference>
<feature type="transmembrane region" description="Helical" evidence="6">
    <location>
        <begin position="126"/>
        <end position="144"/>
    </location>
</feature>
<dbReference type="AlphaFoldDB" id="A0A1S7LL50"/>
<feature type="transmembrane region" description="Helical" evidence="6">
    <location>
        <begin position="94"/>
        <end position="114"/>
    </location>
</feature>
<dbReference type="Pfam" id="PF06965">
    <property type="entry name" value="Na_H_antiport_1"/>
    <property type="match status" value="1"/>
</dbReference>
<sequence>MNALIRQWLHNPATSGILIFLAAVAAMVVENSSLKDLYDGFLNIPVAVQFGALKIAKPLLLWINDGLMAVFFLLVGLELKREFVEGELSEPANVILPVVGAMGGIALPASIYLLINRGDAAAMEGWAIPTATDIAFALGILALLGKRVPVAIKLFLLTLAIIDDLAAIIIIALFYTSDLSMGSLYMASGALTLLALMNLFGVRAISSYAIIGTILWVAVLKSGVHATLAGVAVAMAIPLNKDEQGHSPAYQMEHDLHHMVGLFILPLFAFANAGVSLAGLSPTVLLEPVPLGIALGLIMGKQLGVFGFVWLAIKMRLAKLPEGFNWRQLYGVALLCGVGFTMSLFISSLAFEHSGAAAVSGVPEAGHARLGILAGSTLSGLLGYLVLRWSLKPPKPE</sequence>
<dbReference type="PANTHER" id="PTHR30341">
    <property type="entry name" value="SODIUM ION/PROTON ANTIPORTER NHAA-RELATED"/>
    <property type="match status" value="1"/>
</dbReference>
<keyword evidence="6" id="KW-0406">Ion transport</keyword>
<keyword evidence="6" id="KW-0813">Transport</keyword>
<dbReference type="InterPro" id="IPR004670">
    <property type="entry name" value="NhaA"/>
</dbReference>
<feature type="transmembrane region" description="Helical" evidence="6">
    <location>
        <begin position="150"/>
        <end position="175"/>
    </location>
</feature>
<feature type="transmembrane region" description="Helical" evidence="6">
    <location>
        <begin position="12"/>
        <end position="29"/>
    </location>
</feature>
<comment type="function">
    <text evidence="6">Na(+)/H(+) antiporter that extrudes sodium in exchange for external protons.</text>
</comment>
<feature type="transmembrane region" description="Helical" evidence="6">
    <location>
        <begin position="208"/>
        <end position="239"/>
    </location>
</feature>
<dbReference type="NCBIfam" id="NF007112">
    <property type="entry name" value="PRK09561.1"/>
    <property type="match status" value="1"/>
</dbReference>
<feature type="transmembrane region" description="Helical" evidence="6">
    <location>
        <begin position="260"/>
        <end position="280"/>
    </location>
</feature>
<accession>A0A1S7LL50</accession>
<dbReference type="HAMAP" id="MF_01844">
    <property type="entry name" value="NhaA"/>
    <property type="match status" value="1"/>
</dbReference>
<evidence type="ECO:0000313" key="7">
    <source>
        <dbReference type="EMBL" id="CRH07123.1"/>
    </source>
</evidence>
<comment type="catalytic activity">
    <reaction evidence="6">
        <text>Na(+)(in) + 2 H(+)(out) = Na(+)(out) + 2 H(+)(in)</text>
        <dbReference type="Rhea" id="RHEA:29251"/>
        <dbReference type="ChEBI" id="CHEBI:15378"/>
        <dbReference type="ChEBI" id="CHEBI:29101"/>
    </reaction>
</comment>